<dbReference type="SMART" id="SM00487">
    <property type="entry name" value="DEXDc"/>
    <property type="match status" value="1"/>
</dbReference>
<dbReference type="CDD" id="cd18793">
    <property type="entry name" value="SF2_C_SNF"/>
    <property type="match status" value="1"/>
</dbReference>
<accession>A0A8S3ZWB4</accession>
<dbReference type="GO" id="GO:0006281">
    <property type="term" value="P:DNA repair"/>
    <property type="evidence" value="ECO:0007669"/>
    <property type="project" value="TreeGrafter"/>
</dbReference>
<feature type="region of interest" description="Disordered" evidence="9">
    <location>
        <begin position="942"/>
        <end position="961"/>
    </location>
</feature>
<dbReference type="GO" id="GO:0043596">
    <property type="term" value="C:nuclear replication fork"/>
    <property type="evidence" value="ECO:0007669"/>
    <property type="project" value="TreeGrafter"/>
</dbReference>
<dbReference type="InterPro" id="IPR036443">
    <property type="entry name" value="Znf_RanBP2_sf"/>
</dbReference>
<keyword evidence="6" id="KW-0862">Zinc</keyword>
<evidence type="ECO:0000313" key="14">
    <source>
        <dbReference type="Proteomes" id="UP000678393"/>
    </source>
</evidence>
<protein>
    <recommendedName>
        <fullName evidence="15">DNA annealing helicase and endonuclease ZRANB3</fullName>
    </recommendedName>
</protein>
<dbReference type="InterPro" id="IPR038718">
    <property type="entry name" value="SNF2-like_sf"/>
</dbReference>
<evidence type="ECO:0000256" key="3">
    <source>
        <dbReference type="ARBA" id="ARBA00022771"/>
    </source>
</evidence>
<keyword evidence="2" id="KW-0547">Nucleotide-binding</keyword>
<dbReference type="GO" id="GO:0016787">
    <property type="term" value="F:hydrolase activity"/>
    <property type="evidence" value="ECO:0007669"/>
    <property type="project" value="UniProtKB-KW"/>
</dbReference>
<feature type="region of interest" description="Disordered" evidence="9">
    <location>
        <begin position="799"/>
        <end position="837"/>
    </location>
</feature>
<feature type="compositionally biased region" description="Polar residues" evidence="9">
    <location>
        <begin position="866"/>
        <end position="875"/>
    </location>
</feature>
<evidence type="ECO:0000256" key="7">
    <source>
        <dbReference type="ARBA" id="ARBA00022840"/>
    </source>
</evidence>
<dbReference type="SUPFAM" id="SSF52540">
    <property type="entry name" value="P-loop containing nucleoside triphosphate hydrolases"/>
    <property type="match status" value="2"/>
</dbReference>
<dbReference type="InterPro" id="IPR014001">
    <property type="entry name" value="Helicase_ATP-bd"/>
</dbReference>
<dbReference type="CDD" id="cd18010">
    <property type="entry name" value="DEXHc_HARP_SMARCAL1"/>
    <property type="match status" value="1"/>
</dbReference>
<keyword evidence="3 8" id="KW-0863">Zinc-finger</keyword>
<organism evidence="13 14">
    <name type="scientific">Candidula unifasciata</name>
    <dbReference type="NCBI Taxonomy" id="100452"/>
    <lineage>
        <taxon>Eukaryota</taxon>
        <taxon>Metazoa</taxon>
        <taxon>Spiralia</taxon>
        <taxon>Lophotrochozoa</taxon>
        <taxon>Mollusca</taxon>
        <taxon>Gastropoda</taxon>
        <taxon>Heterobranchia</taxon>
        <taxon>Euthyneura</taxon>
        <taxon>Panpulmonata</taxon>
        <taxon>Eupulmonata</taxon>
        <taxon>Stylommatophora</taxon>
        <taxon>Helicina</taxon>
        <taxon>Helicoidea</taxon>
        <taxon>Geomitridae</taxon>
        <taxon>Candidula</taxon>
    </lineage>
</organism>
<dbReference type="Gene3D" id="2.30.30.380">
    <property type="entry name" value="Zn-finger domain of Sec23/24"/>
    <property type="match status" value="1"/>
</dbReference>
<dbReference type="GO" id="GO:0008270">
    <property type="term" value="F:zinc ion binding"/>
    <property type="evidence" value="ECO:0007669"/>
    <property type="project" value="UniProtKB-KW"/>
</dbReference>
<evidence type="ECO:0000256" key="9">
    <source>
        <dbReference type="SAM" id="MobiDB-lite"/>
    </source>
</evidence>
<dbReference type="Pfam" id="PF00176">
    <property type="entry name" value="SNF2-rel_dom"/>
    <property type="match status" value="1"/>
</dbReference>
<feature type="compositionally biased region" description="Polar residues" evidence="9">
    <location>
        <begin position="713"/>
        <end position="738"/>
    </location>
</feature>
<dbReference type="PROSITE" id="PS51192">
    <property type="entry name" value="HELICASE_ATP_BIND_1"/>
    <property type="match status" value="1"/>
</dbReference>
<dbReference type="PANTHER" id="PTHR45766">
    <property type="entry name" value="DNA ANNEALING HELICASE AND ENDONUCLEASE ZRANB3 FAMILY MEMBER"/>
    <property type="match status" value="1"/>
</dbReference>
<dbReference type="Pfam" id="PF00641">
    <property type="entry name" value="Zn_ribbon_RanBP"/>
    <property type="match status" value="1"/>
</dbReference>
<gene>
    <name evidence="13" type="ORF">CUNI_LOCUS16229</name>
</gene>
<dbReference type="EMBL" id="CAJHNH020004190">
    <property type="protein sequence ID" value="CAG5130671.1"/>
    <property type="molecule type" value="Genomic_DNA"/>
</dbReference>
<dbReference type="SUPFAM" id="SSF90209">
    <property type="entry name" value="Ran binding protein zinc finger-like"/>
    <property type="match status" value="1"/>
</dbReference>
<dbReference type="Gene3D" id="3.40.50.10810">
    <property type="entry name" value="Tandem AAA-ATPase domain"/>
    <property type="match status" value="1"/>
</dbReference>
<comment type="caution">
    <text evidence="13">The sequence shown here is derived from an EMBL/GenBank/DDBJ whole genome shotgun (WGS) entry which is preliminary data.</text>
</comment>
<feature type="region of interest" description="Disordered" evidence="9">
    <location>
        <begin position="713"/>
        <end position="739"/>
    </location>
</feature>
<dbReference type="GO" id="GO:0005524">
    <property type="term" value="F:ATP binding"/>
    <property type="evidence" value="ECO:0007669"/>
    <property type="project" value="UniProtKB-KW"/>
</dbReference>
<dbReference type="Proteomes" id="UP000678393">
    <property type="component" value="Unassembled WGS sequence"/>
</dbReference>
<feature type="compositionally biased region" description="Polar residues" evidence="9">
    <location>
        <begin position="883"/>
        <end position="903"/>
    </location>
</feature>
<dbReference type="PANTHER" id="PTHR45766:SF3">
    <property type="entry name" value="DNA ANNEALING HELICASE AND ENDONUCLEASE ZRANB3"/>
    <property type="match status" value="1"/>
</dbReference>
<evidence type="ECO:0000256" key="5">
    <source>
        <dbReference type="ARBA" id="ARBA00022806"/>
    </source>
</evidence>
<dbReference type="InterPro" id="IPR001876">
    <property type="entry name" value="Znf_RanBP2"/>
</dbReference>
<dbReference type="SMART" id="SM00547">
    <property type="entry name" value="ZnF_RBZ"/>
    <property type="match status" value="1"/>
</dbReference>
<dbReference type="OrthoDB" id="2801544at2759"/>
<proteinExistence type="predicted"/>
<dbReference type="InterPro" id="IPR049730">
    <property type="entry name" value="SNF2/RAD54-like_C"/>
</dbReference>
<keyword evidence="5" id="KW-0347">Helicase</keyword>
<evidence type="ECO:0000256" key="1">
    <source>
        <dbReference type="ARBA" id="ARBA00022723"/>
    </source>
</evidence>
<evidence type="ECO:0000259" key="11">
    <source>
        <dbReference type="PROSITE" id="PS51192"/>
    </source>
</evidence>
<sequence length="1235" mass="137896">MGNNERQKGDDDDDGNCPVLDRLPEKLRHRLLPFQKEGVRFAVEKNGRCLIADEMGLGKTIQAISVAYFYKDEWPLLIVVPSSLKFCWIEELEKWLPDVLPHEINLVHSGGDVSGMSVCPITIITYGLLRLPSNNVIREALAARKFQVVICDESHYLKNSKTLSCKTVVPLIKSAKRRILLSGTPALARPVELYSQIDAVCPGQFGSYWQFTDRYCDACTVYFGKFKKRQVNGASNLTELQQKLQTMMIRREKSDVLTELPPKQRQRILFELKSSPLKKDILQMFAELKQKIRQGDGRMQTVFQAGLSMDELATLPQGVFQLISQLYRLSGEAKIGPVREYVEMLCEDDQLKFLVFAYHHDMMDGIQQTLSDRKVKFVRIDGNTKSFDRQACVNQFQSDPETRVAILSILAAGVGLTLTAAKLVVFAELYWTPGVMLQCEDRAHRIGQTCSLPVHYLVARDTMDEWVWSSVCRKTLVTSTTLTGTSRQLEHGEGESYQVQLLSNADAWKAEEDQSDVSVTQLIQSQRPHDQSSILEFFPSQQSPENIVTRKRKYKIVTQEETDSRTSTILLQWSDGGVENGESQVLYDGADDSDNSSLISDTSRCVPSDMLLEESSPSIWTFLGSDTQVKGSEVEDTAQVMGAEVKDTAQVKGSEVKDAAQVSDLLKDVEFKQMQAGNAQMQSKNKNQRMLYSDGASRLDLGNPMDTSQQLSIATSDQANPVDTSRQQSVATSPTCDNSGGLESLMSEVCNRHSCLREENQRMVDKAGSSQWSCNVCTFFNHPELPECEMCDTPKKKSASQRHRHLKGHDTKNISSQETGSVDTSAKNKPVSETRKCAASRLVHPEDYCRHVRSHSLACSQIPTSYESPVRNKTSPSKDRNADSSLWSQRAGRNQHSNKLTKPSSERLPCGNDEFTTIKVKPYPCSLVTSKGQTKADIDLKKKTGGSIQPSGCVDTDASSPELDTTLTTLEQARSPQQLREAGDVTGNTCSETSSLFEDSEDLLPRSDLKTVHNLSQSEPHEDSVLLADSKTTKSLLKFDNCLATSQKSVYQTDQIPDTLTSLIDGDPESKTDSLDYKLLLCAPLNVRFKPKPPASSVSAADDGGSTSQCRQLLSVCHADKENTNMAGDRAVYSVLKFTCSSHTGRIFVFDENEQFLQASFQPIDLELDNTDELPQVLQQPRHLRLLHKFVREWSSLTDTKKRLVAKRCQMFTSPLTAYDTVKTVHGSTQRHLNK</sequence>
<feature type="compositionally biased region" description="Polar residues" evidence="9">
    <location>
        <begin position="813"/>
        <end position="827"/>
    </location>
</feature>
<dbReference type="GO" id="GO:0004386">
    <property type="term" value="F:helicase activity"/>
    <property type="evidence" value="ECO:0007669"/>
    <property type="project" value="UniProtKB-KW"/>
</dbReference>
<dbReference type="GO" id="GO:0004520">
    <property type="term" value="F:DNA endonuclease activity"/>
    <property type="evidence" value="ECO:0007669"/>
    <property type="project" value="TreeGrafter"/>
</dbReference>
<keyword evidence="14" id="KW-1185">Reference proteome</keyword>
<name>A0A8S3ZWB4_9EUPU</name>
<feature type="domain" description="RanBP2-type" evidence="10">
    <location>
        <begin position="766"/>
        <end position="797"/>
    </location>
</feature>
<feature type="domain" description="Helicase C-terminal" evidence="12">
    <location>
        <begin position="337"/>
        <end position="493"/>
    </location>
</feature>
<dbReference type="SMART" id="SM00490">
    <property type="entry name" value="HELICc"/>
    <property type="match status" value="1"/>
</dbReference>
<feature type="region of interest" description="Disordered" evidence="9">
    <location>
        <begin position="866"/>
        <end position="909"/>
    </location>
</feature>
<dbReference type="InterPro" id="IPR000330">
    <property type="entry name" value="SNF2_N"/>
</dbReference>
<reference evidence="13" key="1">
    <citation type="submission" date="2021-04" db="EMBL/GenBank/DDBJ databases">
        <authorList>
            <consortium name="Molecular Ecology Group"/>
        </authorList>
    </citation>
    <scope>NUCLEOTIDE SEQUENCE</scope>
</reference>
<feature type="non-terminal residue" evidence="13">
    <location>
        <position position="1"/>
    </location>
</feature>
<dbReference type="AlphaFoldDB" id="A0A8S3ZWB4"/>
<evidence type="ECO:0000313" key="13">
    <source>
        <dbReference type="EMBL" id="CAG5130671.1"/>
    </source>
</evidence>
<keyword evidence="4" id="KW-0378">Hydrolase</keyword>
<dbReference type="InterPro" id="IPR027417">
    <property type="entry name" value="P-loop_NTPase"/>
</dbReference>
<evidence type="ECO:0000256" key="6">
    <source>
        <dbReference type="ARBA" id="ARBA00022833"/>
    </source>
</evidence>
<dbReference type="PROSITE" id="PS50199">
    <property type="entry name" value="ZF_RANBP2_2"/>
    <property type="match status" value="1"/>
</dbReference>
<evidence type="ECO:0000256" key="8">
    <source>
        <dbReference type="PROSITE-ProRule" id="PRU00322"/>
    </source>
</evidence>
<dbReference type="PROSITE" id="PS01358">
    <property type="entry name" value="ZF_RANBP2_1"/>
    <property type="match status" value="1"/>
</dbReference>
<dbReference type="InterPro" id="IPR001650">
    <property type="entry name" value="Helicase_C-like"/>
</dbReference>
<keyword evidence="7" id="KW-0067">ATP-binding</keyword>
<dbReference type="Gene3D" id="3.40.50.300">
    <property type="entry name" value="P-loop containing nucleotide triphosphate hydrolases"/>
    <property type="match status" value="1"/>
</dbReference>
<dbReference type="Pfam" id="PF00271">
    <property type="entry name" value="Helicase_C"/>
    <property type="match status" value="1"/>
</dbReference>
<evidence type="ECO:0000259" key="12">
    <source>
        <dbReference type="PROSITE" id="PS51194"/>
    </source>
</evidence>
<keyword evidence="1" id="KW-0479">Metal-binding</keyword>
<evidence type="ECO:0008006" key="15">
    <source>
        <dbReference type="Google" id="ProtNLM"/>
    </source>
</evidence>
<dbReference type="PROSITE" id="PS51194">
    <property type="entry name" value="HELICASE_CTER"/>
    <property type="match status" value="1"/>
</dbReference>
<evidence type="ECO:0000256" key="4">
    <source>
        <dbReference type="ARBA" id="ARBA00022801"/>
    </source>
</evidence>
<dbReference type="GO" id="GO:0031297">
    <property type="term" value="P:replication fork processing"/>
    <property type="evidence" value="ECO:0007669"/>
    <property type="project" value="TreeGrafter"/>
</dbReference>
<evidence type="ECO:0000256" key="2">
    <source>
        <dbReference type="ARBA" id="ARBA00022741"/>
    </source>
</evidence>
<feature type="domain" description="Helicase ATP-binding" evidence="11">
    <location>
        <begin position="40"/>
        <end position="203"/>
    </location>
</feature>
<evidence type="ECO:0000259" key="10">
    <source>
        <dbReference type="PROSITE" id="PS50199"/>
    </source>
</evidence>